<name>A0A516SK99_9NEIS</name>
<reference evidence="18" key="1">
    <citation type="submission" date="2019-07" db="EMBL/GenBank/DDBJ databases">
        <title>Chitinimonas sp. nov., isolated from Ny-Alesund, arctica soil.</title>
        <authorList>
            <person name="Xu Q."/>
            <person name="Peng F."/>
        </authorList>
    </citation>
    <scope>NUCLEOTIDE SEQUENCE [LARGE SCALE GENOMIC DNA]</scope>
    <source>
        <strain evidence="18">R3-44</strain>
    </source>
</reference>
<dbReference type="OrthoDB" id="100605at2"/>
<dbReference type="PANTHER" id="PTHR11533">
    <property type="entry name" value="PROTEASE M1 ZINC METALLOPROTEASE"/>
    <property type="match status" value="1"/>
</dbReference>
<evidence type="ECO:0000256" key="6">
    <source>
        <dbReference type="ARBA" id="ARBA00022801"/>
    </source>
</evidence>
<protein>
    <recommendedName>
        <fullName evidence="12">Aminopeptidase</fullName>
        <ecNumber evidence="12">3.4.11.-</ecNumber>
    </recommendedName>
</protein>
<sequence length="868" mass="96471">MKRLTRLVLSCLLALPAWAAKTELPMRLPDVASPRAYQLSIKLDPDQPRHSGEVLIELDIKRPSRTLRLNATGIAVQSALLEVAGQSAPLDGRARIRDGDLLDIDFKQDLPVGPAKLKVHFSGRLQDKDVAGLFRQKEGGDWYAFTQFEATDARMAFPCFDEPGWKVPWTLSLTVPAKLTAVANTPQRSETLLPGGWKRVDFQTSKPLPSYLVAFGVGPFDILDGGRSGDTAIRFITPRGRAAEARYAASMTPALVSRLESYFGMKYPYEKLDMMALPLTVGFGAMENAGLITFASKLMLAKPGEETDKFKRDYVAIGAHELAHQWFGNYVTMAWWDDLWLNESFASWMGDKITDQVVPEWHWQTSVQQARSKAMWLDRLHTTRRIHQNVLVRQDLGGAFDHITYQKGHAMLGMFETWLGAERFQAGVRRYMDRHAWGNATGGDFMAAMSDGDAQLVEAFRSFTEQPGIPRLALQLRCDGKPRLLLSQQRFLPRGSAASAAAMWQLPVTVRTPAGRAQLVLTQAGGELPLPGEQCPDWVDANVDGAGYYRPVYAPGQLLNLMSRADLGVNALLANLDDAKALTESGDLPLADALTLAERFASHSRREVVDSVRAVLLQVEPLLSDADRPAYAAWWQRLFGERAHRLGFIGAAGEGEEDRLLRNSLVAPFADHGRDAGLRHDADRLARAWLRDPGTLDAAVRASVLKTAALDGDRSLFDGYVRQALKTTSRSERSDLYRALGNFRQPQLAEAARMLLLRPEHDIRESEALLTTQNGNQALREGSLRFVMRNFKPLAARLSKEGPGRLPEMFSNFCSLAEADRVERFFSPLMARYQGGPNTLKQALETIRLCAAYREAQAEPLRAALKVH</sequence>
<dbReference type="GO" id="GO:0042277">
    <property type="term" value="F:peptide binding"/>
    <property type="evidence" value="ECO:0007669"/>
    <property type="project" value="TreeGrafter"/>
</dbReference>
<feature type="site" description="Transition state stabilizer" evidence="11">
    <location>
        <position position="405"/>
    </location>
</feature>
<feature type="binding site" evidence="10">
    <location>
        <position position="343"/>
    </location>
    <ligand>
        <name>Zn(2+)</name>
        <dbReference type="ChEBI" id="CHEBI:29105"/>
        <note>catalytic</note>
    </ligand>
</feature>
<feature type="domain" description="Peptidase M1 membrane alanine aminopeptidase" evidence="14">
    <location>
        <begin position="247"/>
        <end position="459"/>
    </location>
</feature>
<dbReference type="InterPro" id="IPR045357">
    <property type="entry name" value="Aminopeptidase_N-like_N"/>
</dbReference>
<dbReference type="Proteomes" id="UP000317550">
    <property type="component" value="Chromosome"/>
</dbReference>
<accession>A0A516SK99</accession>
<proteinExistence type="inferred from homology"/>
<feature type="binding site" evidence="10">
    <location>
        <position position="320"/>
    </location>
    <ligand>
        <name>Zn(2+)</name>
        <dbReference type="ChEBI" id="CHEBI:29105"/>
        <note>catalytic</note>
    </ligand>
</feature>
<dbReference type="InterPro" id="IPR027268">
    <property type="entry name" value="Peptidase_M4/M1_CTD_sf"/>
</dbReference>
<dbReference type="GO" id="GO:0005737">
    <property type="term" value="C:cytoplasm"/>
    <property type="evidence" value="ECO:0007669"/>
    <property type="project" value="TreeGrafter"/>
</dbReference>
<keyword evidence="4 12" id="KW-0645">Protease</keyword>
<dbReference type="SUPFAM" id="SSF63737">
    <property type="entry name" value="Leukotriene A4 hydrolase N-terminal domain"/>
    <property type="match status" value="1"/>
</dbReference>
<dbReference type="EC" id="3.4.11.-" evidence="12"/>
<comment type="cofactor">
    <cofactor evidence="10 12">
        <name>Zn(2+)</name>
        <dbReference type="ChEBI" id="CHEBI:29105"/>
    </cofactor>
    <text evidence="10 12">Binds 1 zinc ion per subunit.</text>
</comment>
<evidence type="ECO:0000256" key="5">
    <source>
        <dbReference type="ARBA" id="ARBA00022723"/>
    </source>
</evidence>
<dbReference type="SUPFAM" id="SSF55486">
    <property type="entry name" value="Metalloproteases ('zincins'), catalytic domain"/>
    <property type="match status" value="1"/>
</dbReference>
<feature type="domain" description="ERAP1-like C-terminal" evidence="15">
    <location>
        <begin position="538"/>
        <end position="848"/>
    </location>
</feature>
<dbReference type="GO" id="GO:0070006">
    <property type="term" value="F:metalloaminopeptidase activity"/>
    <property type="evidence" value="ECO:0007669"/>
    <property type="project" value="TreeGrafter"/>
</dbReference>
<keyword evidence="3 12" id="KW-0031">Aminopeptidase</keyword>
<evidence type="ECO:0000313" key="17">
    <source>
        <dbReference type="EMBL" id="QDQ28580.1"/>
    </source>
</evidence>
<dbReference type="InterPro" id="IPR034016">
    <property type="entry name" value="M1_APN-typ"/>
</dbReference>
<dbReference type="EMBL" id="CP041730">
    <property type="protein sequence ID" value="QDQ28580.1"/>
    <property type="molecule type" value="Genomic_DNA"/>
</dbReference>
<keyword evidence="13" id="KW-0732">Signal</keyword>
<dbReference type="GO" id="GO:0043171">
    <property type="term" value="P:peptide catabolic process"/>
    <property type="evidence" value="ECO:0007669"/>
    <property type="project" value="TreeGrafter"/>
</dbReference>
<evidence type="ECO:0000256" key="7">
    <source>
        <dbReference type="ARBA" id="ARBA00022833"/>
    </source>
</evidence>
<evidence type="ECO:0000256" key="3">
    <source>
        <dbReference type="ARBA" id="ARBA00022438"/>
    </source>
</evidence>
<dbReference type="InterPro" id="IPR042097">
    <property type="entry name" value="Aminopeptidase_N-like_N_sf"/>
</dbReference>
<organism evidence="17 18">
    <name type="scientific">Chitinimonas arctica</name>
    <dbReference type="NCBI Taxonomy" id="2594795"/>
    <lineage>
        <taxon>Bacteria</taxon>
        <taxon>Pseudomonadati</taxon>
        <taxon>Pseudomonadota</taxon>
        <taxon>Betaproteobacteria</taxon>
        <taxon>Neisseriales</taxon>
        <taxon>Chitinibacteraceae</taxon>
        <taxon>Chitinimonas</taxon>
    </lineage>
</organism>
<dbReference type="InterPro" id="IPR050344">
    <property type="entry name" value="Peptidase_M1_aminopeptidases"/>
</dbReference>
<evidence type="ECO:0000259" key="14">
    <source>
        <dbReference type="Pfam" id="PF01433"/>
    </source>
</evidence>
<dbReference type="InterPro" id="IPR014782">
    <property type="entry name" value="Peptidase_M1_dom"/>
</dbReference>
<dbReference type="RefSeq" id="WP_144279963.1">
    <property type="nucleotide sequence ID" value="NZ_CP041730.1"/>
</dbReference>
<dbReference type="GO" id="GO:0005615">
    <property type="term" value="C:extracellular space"/>
    <property type="evidence" value="ECO:0007669"/>
    <property type="project" value="TreeGrafter"/>
</dbReference>
<keyword evidence="7 10" id="KW-0862">Zinc</keyword>
<evidence type="ECO:0000256" key="4">
    <source>
        <dbReference type="ARBA" id="ARBA00022670"/>
    </source>
</evidence>
<evidence type="ECO:0000256" key="12">
    <source>
        <dbReference type="RuleBase" id="RU364040"/>
    </source>
</evidence>
<evidence type="ECO:0000259" key="15">
    <source>
        <dbReference type="Pfam" id="PF11838"/>
    </source>
</evidence>
<feature type="signal peptide" evidence="13">
    <location>
        <begin position="1"/>
        <end position="19"/>
    </location>
</feature>
<evidence type="ECO:0000256" key="10">
    <source>
        <dbReference type="PIRSR" id="PIRSR634016-3"/>
    </source>
</evidence>
<dbReference type="Gene3D" id="1.25.50.20">
    <property type="match status" value="1"/>
</dbReference>
<evidence type="ECO:0000256" key="13">
    <source>
        <dbReference type="SAM" id="SignalP"/>
    </source>
</evidence>
<gene>
    <name evidence="17" type="ORF">FNU76_20730</name>
</gene>
<keyword evidence="6 12" id="KW-0378">Hydrolase</keyword>
<comment type="similarity">
    <text evidence="2 12">Belongs to the peptidase M1 family.</text>
</comment>
<comment type="catalytic activity">
    <reaction evidence="1">
        <text>Release of an N-terminal amino acid, Xaa-|-Yaa- from a peptide, amide or arylamide. Xaa is preferably Ala, but may be most amino acids including Pro (slow action). When a terminal hydrophobic residue is followed by a prolyl residue, the two may be released as an intact Xaa-Pro dipeptide.</text>
        <dbReference type="EC" id="3.4.11.2"/>
    </reaction>
</comment>
<keyword evidence="18" id="KW-1185">Reference proteome</keyword>
<dbReference type="InterPro" id="IPR024571">
    <property type="entry name" value="ERAP1-like_C_dom"/>
</dbReference>
<dbReference type="AlphaFoldDB" id="A0A516SK99"/>
<evidence type="ECO:0000256" key="11">
    <source>
        <dbReference type="PIRSR" id="PIRSR634016-4"/>
    </source>
</evidence>
<dbReference type="GO" id="GO:0016285">
    <property type="term" value="F:alanyl aminopeptidase activity"/>
    <property type="evidence" value="ECO:0007669"/>
    <property type="project" value="UniProtKB-EC"/>
</dbReference>
<feature type="domain" description="Aminopeptidase N-like N-terminal" evidence="16">
    <location>
        <begin position="34"/>
        <end position="212"/>
    </location>
</feature>
<dbReference type="GO" id="GO:0008270">
    <property type="term" value="F:zinc ion binding"/>
    <property type="evidence" value="ECO:0007669"/>
    <property type="project" value="UniProtKB-UniRule"/>
</dbReference>
<dbReference type="Gene3D" id="1.10.390.10">
    <property type="entry name" value="Neutral Protease Domain 2"/>
    <property type="match status" value="1"/>
</dbReference>
<dbReference type="Pfam" id="PF11838">
    <property type="entry name" value="ERAP1_C"/>
    <property type="match status" value="1"/>
</dbReference>
<dbReference type="FunFam" id="1.10.390.10:FF:000013">
    <property type="entry name" value="Aminopeptidase N"/>
    <property type="match status" value="1"/>
</dbReference>
<dbReference type="PRINTS" id="PR00756">
    <property type="entry name" value="ALADIPTASE"/>
</dbReference>
<dbReference type="CDD" id="cd09601">
    <property type="entry name" value="M1_APN-Q_like"/>
    <property type="match status" value="1"/>
</dbReference>
<feature type="active site" description="Proton acceptor" evidence="9">
    <location>
        <position position="321"/>
    </location>
</feature>
<keyword evidence="5 10" id="KW-0479">Metal-binding</keyword>
<dbReference type="InterPro" id="IPR001930">
    <property type="entry name" value="Peptidase_M1"/>
</dbReference>
<evidence type="ECO:0000259" key="16">
    <source>
        <dbReference type="Pfam" id="PF17900"/>
    </source>
</evidence>
<evidence type="ECO:0000256" key="9">
    <source>
        <dbReference type="PIRSR" id="PIRSR634016-1"/>
    </source>
</evidence>
<evidence type="ECO:0000313" key="18">
    <source>
        <dbReference type="Proteomes" id="UP000317550"/>
    </source>
</evidence>
<dbReference type="PANTHER" id="PTHR11533:SF174">
    <property type="entry name" value="PUROMYCIN-SENSITIVE AMINOPEPTIDASE-RELATED"/>
    <property type="match status" value="1"/>
</dbReference>
<dbReference type="Pfam" id="PF01433">
    <property type="entry name" value="Peptidase_M1"/>
    <property type="match status" value="1"/>
</dbReference>
<evidence type="ECO:0000256" key="8">
    <source>
        <dbReference type="ARBA" id="ARBA00023049"/>
    </source>
</evidence>
<dbReference type="KEGG" id="cari:FNU76_20730"/>
<feature type="binding site" evidence="10">
    <location>
        <position position="324"/>
    </location>
    <ligand>
        <name>Zn(2+)</name>
        <dbReference type="ChEBI" id="CHEBI:29105"/>
        <note>catalytic</note>
    </ligand>
</feature>
<evidence type="ECO:0000256" key="2">
    <source>
        <dbReference type="ARBA" id="ARBA00010136"/>
    </source>
</evidence>
<dbReference type="Pfam" id="PF17900">
    <property type="entry name" value="Peptidase_M1_N"/>
    <property type="match status" value="1"/>
</dbReference>
<evidence type="ECO:0000256" key="1">
    <source>
        <dbReference type="ARBA" id="ARBA00000098"/>
    </source>
</evidence>
<dbReference type="GO" id="GO:0016020">
    <property type="term" value="C:membrane"/>
    <property type="evidence" value="ECO:0007669"/>
    <property type="project" value="TreeGrafter"/>
</dbReference>
<dbReference type="GO" id="GO:0006508">
    <property type="term" value="P:proteolysis"/>
    <property type="evidence" value="ECO:0007669"/>
    <property type="project" value="UniProtKB-KW"/>
</dbReference>
<keyword evidence="8 12" id="KW-0482">Metalloprotease</keyword>
<dbReference type="Gene3D" id="2.60.40.1910">
    <property type="match status" value="1"/>
</dbReference>
<feature type="chain" id="PRO_5022208788" description="Aminopeptidase" evidence="13">
    <location>
        <begin position="20"/>
        <end position="868"/>
    </location>
</feature>
<dbReference type="Gene3D" id="2.60.40.1730">
    <property type="entry name" value="tricorn interacting facor f3 domain"/>
    <property type="match status" value="1"/>
</dbReference>